<comment type="subcellular location">
    <subcellularLocation>
        <location evidence="1">Cell outer membrane</location>
        <topology evidence="1">Single-pass membrane protein</topology>
    </subcellularLocation>
    <subcellularLocation>
        <location evidence="2">Periplasm</location>
    </subcellularLocation>
</comment>
<keyword evidence="3" id="KW-0574">Periplasm</keyword>
<dbReference type="NCBIfam" id="TIGR02532">
    <property type="entry name" value="IV_pilin_GFxxxE"/>
    <property type="match status" value="1"/>
</dbReference>
<dbReference type="InterPro" id="IPR045584">
    <property type="entry name" value="Pilin-like"/>
</dbReference>
<dbReference type="Pfam" id="PF07963">
    <property type="entry name" value="N_methyl"/>
    <property type="match status" value="1"/>
</dbReference>
<keyword evidence="5" id="KW-0472">Membrane</keyword>
<gene>
    <name evidence="6" type="ORF">WDJ50_01260</name>
</gene>
<dbReference type="PROSITE" id="PS00409">
    <property type="entry name" value="PROKAR_NTER_METHYL"/>
    <property type="match status" value="1"/>
</dbReference>
<evidence type="ECO:0000256" key="1">
    <source>
        <dbReference type="ARBA" id="ARBA00004203"/>
    </source>
</evidence>
<reference evidence="6" key="1">
    <citation type="submission" date="2024-03" db="EMBL/GenBank/DDBJ databases">
        <title>Deinococcus weizhi sp. nov., isolated from human skin.</title>
        <authorList>
            <person name="Wei Z."/>
            <person name="Tian F."/>
            <person name="Yang C."/>
            <person name="Xin L.T."/>
            <person name="Wen Z.J."/>
            <person name="Lan K.C."/>
            <person name="Yu L."/>
            <person name="Zhe W."/>
            <person name="Dan F.D."/>
            <person name="Jun W."/>
            <person name="Rui Z."/>
            <person name="Yong X.J."/>
            <person name="Ting Y."/>
            <person name="Wei X."/>
            <person name="Xu Z.G."/>
            <person name="Xin Z."/>
            <person name="Dong F.G."/>
            <person name="Ni X.M."/>
            <person name="Zheng M.G."/>
            <person name="Chun Y."/>
            <person name="Qian W.X."/>
        </authorList>
    </citation>
    <scope>NUCLEOTIDE SEQUENCE</scope>
    <source>
        <strain evidence="6">VB142</strain>
    </source>
</reference>
<organism evidence="6">
    <name type="scientific">Deinococcus sp. VB142</name>
    <dbReference type="NCBI Taxonomy" id="3112952"/>
    <lineage>
        <taxon>Bacteria</taxon>
        <taxon>Thermotogati</taxon>
        <taxon>Deinococcota</taxon>
        <taxon>Deinococci</taxon>
        <taxon>Deinococcales</taxon>
        <taxon>Deinococcaceae</taxon>
        <taxon>Deinococcus</taxon>
    </lineage>
</organism>
<dbReference type="InterPro" id="IPR012902">
    <property type="entry name" value="N_methyl_site"/>
</dbReference>
<evidence type="ECO:0000313" key="6">
    <source>
        <dbReference type="EMBL" id="WYF44771.1"/>
    </source>
</evidence>
<evidence type="ECO:0000256" key="3">
    <source>
        <dbReference type="ARBA" id="ARBA00022764"/>
    </source>
</evidence>
<dbReference type="SUPFAM" id="SSF54523">
    <property type="entry name" value="Pili subunits"/>
    <property type="match status" value="1"/>
</dbReference>
<name>A0AAU6Q2K6_9DEIO</name>
<dbReference type="Gene3D" id="3.30.700.10">
    <property type="entry name" value="Glycoprotein, Type 4 Pilin"/>
    <property type="match status" value="1"/>
</dbReference>
<sequence>MVGGSSARTRGFTLLELLVVIAILMLLAGLLGFSLLRSIRGAELRDAATLVATDLRRAKAVAQRGSRDVTMTWTPDSQGRFTQYDVAGRASTLPAGTYMVCSRGCSTTEHQLTYTAPHGELSRTAGAVQGKAFTLSSLTEGVAPLSVRVVGVTGKVMIGKGITP</sequence>
<dbReference type="RefSeq" id="WP_339095954.1">
    <property type="nucleotide sequence ID" value="NZ_CP149782.1"/>
</dbReference>
<dbReference type="GO" id="GO:0042597">
    <property type="term" value="C:periplasmic space"/>
    <property type="evidence" value="ECO:0007669"/>
    <property type="project" value="UniProtKB-SubCell"/>
</dbReference>
<feature type="transmembrane region" description="Helical" evidence="5">
    <location>
        <begin position="12"/>
        <end position="36"/>
    </location>
</feature>
<accession>A0AAU6Q2K6</accession>
<evidence type="ECO:0000256" key="2">
    <source>
        <dbReference type="ARBA" id="ARBA00004418"/>
    </source>
</evidence>
<protein>
    <submittedName>
        <fullName evidence="6">Type II secretion system protein</fullName>
    </submittedName>
</protein>
<dbReference type="EMBL" id="CP149782">
    <property type="protein sequence ID" value="WYF44771.1"/>
    <property type="molecule type" value="Genomic_DNA"/>
</dbReference>
<evidence type="ECO:0000256" key="5">
    <source>
        <dbReference type="SAM" id="Phobius"/>
    </source>
</evidence>
<evidence type="ECO:0000256" key="4">
    <source>
        <dbReference type="ARBA" id="ARBA00023237"/>
    </source>
</evidence>
<proteinExistence type="predicted"/>
<keyword evidence="4" id="KW-0998">Cell outer membrane</keyword>
<keyword evidence="5" id="KW-0812">Transmembrane</keyword>
<keyword evidence="5" id="KW-1133">Transmembrane helix</keyword>
<dbReference type="AlphaFoldDB" id="A0AAU6Q2K6"/>
<dbReference type="GO" id="GO:0009279">
    <property type="term" value="C:cell outer membrane"/>
    <property type="evidence" value="ECO:0007669"/>
    <property type="project" value="UniProtKB-SubCell"/>
</dbReference>